<dbReference type="EMBL" id="UZAE01012874">
    <property type="protein sequence ID" value="VDO07135.1"/>
    <property type="molecule type" value="Genomic_DNA"/>
</dbReference>
<dbReference type="InterPro" id="IPR058055">
    <property type="entry name" value="PA-PLA1"/>
</dbReference>
<dbReference type="PANTHER" id="PTHR23509">
    <property type="entry name" value="PA-PL1 PHOSPHOLIPASE FAMILY"/>
    <property type="match status" value="1"/>
</dbReference>
<sequence>MPNTKTGRDCVRMSFHSALLLPDPECRQSKYLDSAVAYRLEPLILKHYSSIPPVDIYRCTDASKFPYHITHAINSTSPSSSPPIQRRAISGMVYLDSNSSASTESSTSLYKLPQVSSSAESLNSLGRRFSRHIPLSSFMLGIFGRSTEPEATQPSSQLPPLPNSPPQLSAKRPKPASPVSEPMRALFSVDCEEEFMNLDNDDSVGFPTPSPPESETSTMIHLDYRMDYQLKESRYEAAYLSALTVHSGYWGNPDLAMFVLMQCHPDASPLDAPMTSAQL</sequence>
<dbReference type="Pfam" id="PF02862">
    <property type="entry name" value="DDHD"/>
    <property type="match status" value="1"/>
</dbReference>
<dbReference type="WBParaSite" id="HNAJ_0001008801-mRNA-1">
    <property type="protein sequence ID" value="HNAJ_0001008801-mRNA-1"/>
    <property type="gene ID" value="HNAJ_0001008801"/>
</dbReference>
<accession>A0A0R3TR89</accession>
<evidence type="ECO:0000256" key="1">
    <source>
        <dbReference type="ARBA" id="ARBA00038464"/>
    </source>
</evidence>
<gene>
    <name evidence="4" type="ORF">HNAJ_LOCUS10083</name>
</gene>
<organism evidence="6">
    <name type="scientific">Rodentolepis nana</name>
    <name type="common">Dwarf tapeworm</name>
    <name type="synonym">Hymenolepis nana</name>
    <dbReference type="NCBI Taxonomy" id="102285"/>
    <lineage>
        <taxon>Eukaryota</taxon>
        <taxon>Metazoa</taxon>
        <taxon>Spiralia</taxon>
        <taxon>Lophotrochozoa</taxon>
        <taxon>Platyhelminthes</taxon>
        <taxon>Cestoda</taxon>
        <taxon>Eucestoda</taxon>
        <taxon>Cyclophyllidea</taxon>
        <taxon>Hymenolepididae</taxon>
        <taxon>Rodentolepis</taxon>
    </lineage>
</organism>
<evidence type="ECO:0000313" key="4">
    <source>
        <dbReference type="EMBL" id="VDO07135.1"/>
    </source>
</evidence>
<reference evidence="4 5" key="2">
    <citation type="submission" date="2018-11" db="EMBL/GenBank/DDBJ databases">
        <authorList>
            <consortium name="Pathogen Informatics"/>
        </authorList>
    </citation>
    <scope>NUCLEOTIDE SEQUENCE [LARGE SCALE GENOMIC DNA]</scope>
</reference>
<dbReference type="OrthoDB" id="431378at2759"/>
<dbReference type="PANTHER" id="PTHR23509:SF48">
    <property type="entry name" value="INTRACELLULAR PHOSPHOLIPASE A1"/>
    <property type="match status" value="1"/>
</dbReference>
<proteinExistence type="inferred from homology"/>
<comment type="similarity">
    <text evidence="1">Belongs to the PA-PLA1 family.</text>
</comment>
<dbReference type="GO" id="GO:0004620">
    <property type="term" value="F:phospholipase activity"/>
    <property type="evidence" value="ECO:0007669"/>
    <property type="project" value="TreeGrafter"/>
</dbReference>
<dbReference type="GO" id="GO:0046872">
    <property type="term" value="F:metal ion binding"/>
    <property type="evidence" value="ECO:0007669"/>
    <property type="project" value="InterPro"/>
</dbReference>
<evidence type="ECO:0000313" key="6">
    <source>
        <dbReference type="WBParaSite" id="HNAJ_0001008801-mRNA-1"/>
    </source>
</evidence>
<reference evidence="6" key="1">
    <citation type="submission" date="2017-02" db="UniProtKB">
        <authorList>
            <consortium name="WormBaseParasite"/>
        </authorList>
    </citation>
    <scope>IDENTIFICATION</scope>
</reference>
<dbReference type="InterPro" id="IPR004177">
    <property type="entry name" value="DDHD_dom"/>
</dbReference>
<feature type="domain" description="DDHD" evidence="3">
    <location>
        <begin position="1"/>
        <end position="265"/>
    </location>
</feature>
<dbReference type="Proteomes" id="UP000278807">
    <property type="component" value="Unassembled WGS sequence"/>
</dbReference>
<evidence type="ECO:0000256" key="2">
    <source>
        <dbReference type="SAM" id="MobiDB-lite"/>
    </source>
</evidence>
<evidence type="ECO:0000259" key="3">
    <source>
        <dbReference type="PROSITE" id="PS51043"/>
    </source>
</evidence>
<feature type="region of interest" description="Disordered" evidence="2">
    <location>
        <begin position="147"/>
        <end position="181"/>
    </location>
</feature>
<dbReference type="SMART" id="SM01127">
    <property type="entry name" value="DDHD"/>
    <property type="match status" value="1"/>
</dbReference>
<dbReference type="PROSITE" id="PS51043">
    <property type="entry name" value="DDHD"/>
    <property type="match status" value="1"/>
</dbReference>
<dbReference type="STRING" id="102285.A0A0R3TR89"/>
<dbReference type="GO" id="GO:0005737">
    <property type="term" value="C:cytoplasm"/>
    <property type="evidence" value="ECO:0007669"/>
    <property type="project" value="TreeGrafter"/>
</dbReference>
<protein>
    <submittedName>
        <fullName evidence="6">DDHD domain-containing protein</fullName>
    </submittedName>
</protein>
<name>A0A0R3TR89_RODNA</name>
<keyword evidence="5" id="KW-1185">Reference proteome</keyword>
<evidence type="ECO:0000313" key="5">
    <source>
        <dbReference type="Proteomes" id="UP000278807"/>
    </source>
</evidence>
<dbReference type="AlphaFoldDB" id="A0A0R3TR89"/>